<dbReference type="Pfam" id="PF00501">
    <property type="entry name" value="AMP-binding"/>
    <property type="match status" value="1"/>
</dbReference>
<sequence length="1131" mass="123116">MKTNSSSALPKTFWWHNLTQFGGAMNDNIFKLLMVYALIAWKGEASSAGILASVGLVFALPFLLIVPIAGNFADKFSKRKLIVILKLVELVVMGFGIGALSLQSPAMLYVTMFLMSAQSAFFGPCKYGILPEQVDSEQLSKANGSLQLFTFLAIICGTVLAPELSLLSKGNFSLAACVCLVIAGLGLLASWQIAPTPAHPSRRLSLNGFGSVFRTSLEIRKDGFLTLAVLALAVFSLAAAFIQLNVLDYGEQHLGLTPEAATRLFLLTAIGIGVGSTTAGWLSGRGIEFGIVPVGALLMSLSLATLGLMAEGNVWLSAISMAVLGFAAGLFIVPLQAFIQYRSPEDRVGAIQATNSFMSWLGILLASGLIYLNGAVLGGSAQNGFLLLACLILGLAVFSLWVLPDFFIKFIVMLITHACYRFQVRGLHNLPANGPGLLVCNHVSLMDAVLVMSSQQRRIRMLMSREQYEGYGRLTRKVIDLAQVILIHSQDNPKKLLQSLKAARQALDDGYLVCIFAEGSLTRTGMMRPFKQGFERIVKGTDYPIIPVYIGGAWGSVSSFYQGMPKIRLSEDFRYPVSVHYGEPLPTRSSAFEVQQAVSELSVESFELVKERRKSLGHELVASVRRNWNKLASADTTGREMKFGELLIASLLLRDRLRAQTDPSERSLGILLPTGTAATLANLATTLDRRISVNLNYTAPAASVASAQAQCEIRTVLTSRKFLERLPVLPLGDNILYLEDLLAELSGSAKFLAFVKARLWPARMLIAGISPVQPDEVATILFSSGSTAEPKGVMLSHHNLLSNIESFRSVVTPKREDVMLATLPFFHSFGYTVTLWFPLLSGITTACHSNPLEGETIGQLAEKYRASILLTTPSFLLAYVRKIKPEQLQHLRYTFTGAEKLQPRVAQMFEKRFGVQPLEGYGATELSPVCALSLPNVTVDNLEETGNREGRLGRVLPGMAMKIVHPESKVTLGPGEEGLIYVKGPNVMLGYLNKEALTASVLQDGWYDTGDIGLMDVDGFFAITGRLSRFSKLGGEMISHGAVEEALQGAFGLSSDALVVVAIEDARKGEKLCVFHTEAALSEDSIREQLKALDIPNLWKPNPKDWQYLEALPLLGTGKLDYRELKALAAR</sequence>
<dbReference type="Proteomes" id="UP001243717">
    <property type="component" value="Unassembled WGS sequence"/>
</dbReference>
<accession>A0ABU1AHY8</accession>
<keyword evidence="2" id="KW-0436">Ligase</keyword>
<keyword evidence="9" id="KW-1185">Reference proteome</keyword>
<evidence type="ECO:0000256" key="3">
    <source>
        <dbReference type="ARBA" id="ARBA00022692"/>
    </source>
</evidence>
<dbReference type="SUPFAM" id="SSF69593">
    <property type="entry name" value="Glycerol-3-phosphate (1)-acyltransferase"/>
    <property type="match status" value="1"/>
</dbReference>
<dbReference type="InterPro" id="IPR011701">
    <property type="entry name" value="MFS"/>
</dbReference>
<dbReference type="PANTHER" id="PTHR24096:SF149">
    <property type="entry name" value="AMP-BINDING DOMAIN-CONTAINING PROTEIN-RELATED"/>
    <property type="match status" value="1"/>
</dbReference>
<dbReference type="Pfam" id="PF01553">
    <property type="entry name" value="Acyltransferase"/>
    <property type="match status" value="1"/>
</dbReference>
<name>A0ABU1AHY8_9BACT</name>
<evidence type="ECO:0000259" key="7">
    <source>
        <dbReference type="SMART" id="SM00563"/>
    </source>
</evidence>
<dbReference type="PANTHER" id="PTHR24096">
    <property type="entry name" value="LONG-CHAIN-FATTY-ACID--COA LIGASE"/>
    <property type="match status" value="1"/>
</dbReference>
<feature type="transmembrane region" description="Helical" evidence="6">
    <location>
        <begin position="21"/>
        <end position="41"/>
    </location>
</feature>
<feature type="transmembrane region" description="Helical" evidence="6">
    <location>
        <begin position="385"/>
        <end position="403"/>
    </location>
</feature>
<evidence type="ECO:0000256" key="4">
    <source>
        <dbReference type="ARBA" id="ARBA00022989"/>
    </source>
</evidence>
<dbReference type="CDD" id="cd07989">
    <property type="entry name" value="LPLAT_AGPAT-like"/>
    <property type="match status" value="1"/>
</dbReference>
<dbReference type="EMBL" id="JARXIC010000010">
    <property type="protein sequence ID" value="MDQ8194386.1"/>
    <property type="molecule type" value="Genomic_DNA"/>
</dbReference>
<feature type="transmembrane region" description="Helical" evidence="6">
    <location>
        <begin position="47"/>
        <end position="69"/>
    </location>
</feature>
<dbReference type="RefSeq" id="WP_308984861.1">
    <property type="nucleotide sequence ID" value="NZ_JARXIC010000010.1"/>
</dbReference>
<dbReference type="InterPro" id="IPR045851">
    <property type="entry name" value="AMP-bd_C_sf"/>
</dbReference>
<feature type="transmembrane region" description="Helical" evidence="6">
    <location>
        <begin position="289"/>
        <end position="309"/>
    </location>
</feature>
<dbReference type="Gene3D" id="1.20.1250.20">
    <property type="entry name" value="MFS general substrate transporter like domains"/>
    <property type="match status" value="1"/>
</dbReference>
<feature type="transmembrane region" description="Helical" evidence="6">
    <location>
        <begin position="146"/>
        <end position="166"/>
    </location>
</feature>
<dbReference type="InterPro" id="IPR036259">
    <property type="entry name" value="MFS_trans_sf"/>
</dbReference>
<dbReference type="Gene3D" id="3.30.300.30">
    <property type="match status" value="1"/>
</dbReference>
<comment type="similarity">
    <text evidence="1">Belongs to the ATP-dependent AMP-binding enzyme family.</text>
</comment>
<comment type="caution">
    <text evidence="8">The sequence shown here is derived from an EMBL/GenBank/DDBJ whole genome shotgun (WGS) entry which is preliminary data.</text>
</comment>
<dbReference type="InterPro" id="IPR000873">
    <property type="entry name" value="AMP-dep_synth/lig_dom"/>
</dbReference>
<keyword evidence="3 6" id="KW-0812">Transmembrane</keyword>
<feature type="transmembrane region" description="Helical" evidence="6">
    <location>
        <begin position="360"/>
        <end position="379"/>
    </location>
</feature>
<keyword evidence="4 6" id="KW-1133">Transmembrane helix</keyword>
<evidence type="ECO:0000256" key="5">
    <source>
        <dbReference type="ARBA" id="ARBA00023136"/>
    </source>
</evidence>
<organism evidence="8 9">
    <name type="scientific">Thalassobacterium sedimentorum</name>
    <dbReference type="NCBI Taxonomy" id="3041258"/>
    <lineage>
        <taxon>Bacteria</taxon>
        <taxon>Pseudomonadati</taxon>
        <taxon>Verrucomicrobiota</taxon>
        <taxon>Opitutia</taxon>
        <taxon>Puniceicoccales</taxon>
        <taxon>Coraliomargaritaceae</taxon>
        <taxon>Thalassobacterium</taxon>
    </lineage>
</organism>
<dbReference type="InterPro" id="IPR042099">
    <property type="entry name" value="ANL_N_sf"/>
</dbReference>
<dbReference type="NCBIfam" id="NF006386">
    <property type="entry name" value="PRK08633.1"/>
    <property type="match status" value="1"/>
</dbReference>
<feature type="transmembrane region" description="Helical" evidence="6">
    <location>
        <begin position="172"/>
        <end position="194"/>
    </location>
</feature>
<keyword evidence="5 6" id="KW-0472">Membrane</keyword>
<feature type="transmembrane region" description="Helical" evidence="6">
    <location>
        <begin position="315"/>
        <end position="339"/>
    </location>
</feature>
<feature type="transmembrane region" description="Helical" evidence="6">
    <location>
        <begin position="81"/>
        <end position="100"/>
    </location>
</feature>
<evidence type="ECO:0000256" key="1">
    <source>
        <dbReference type="ARBA" id="ARBA00006432"/>
    </source>
</evidence>
<proteinExistence type="inferred from homology"/>
<dbReference type="InterPro" id="IPR002123">
    <property type="entry name" value="Plipid/glycerol_acylTrfase"/>
</dbReference>
<dbReference type="CDD" id="cd06173">
    <property type="entry name" value="MFS_MefA_like"/>
    <property type="match status" value="1"/>
</dbReference>
<dbReference type="SUPFAM" id="SSF56801">
    <property type="entry name" value="Acetyl-CoA synthetase-like"/>
    <property type="match status" value="1"/>
</dbReference>
<feature type="domain" description="Phospholipid/glycerol acyltransferase" evidence="7">
    <location>
        <begin position="436"/>
        <end position="553"/>
    </location>
</feature>
<feature type="transmembrane region" description="Helical" evidence="6">
    <location>
        <begin position="264"/>
        <end position="282"/>
    </location>
</feature>
<dbReference type="Pfam" id="PF07690">
    <property type="entry name" value="MFS_1"/>
    <property type="match status" value="1"/>
</dbReference>
<evidence type="ECO:0000256" key="2">
    <source>
        <dbReference type="ARBA" id="ARBA00022598"/>
    </source>
</evidence>
<dbReference type="SMART" id="SM00563">
    <property type="entry name" value="PlsC"/>
    <property type="match status" value="1"/>
</dbReference>
<protein>
    <submittedName>
        <fullName evidence="8">Acyl-[ACP]--phospholipid O-acyltransferase</fullName>
    </submittedName>
</protein>
<feature type="transmembrane region" description="Helical" evidence="6">
    <location>
        <begin position="224"/>
        <end position="244"/>
    </location>
</feature>
<dbReference type="Gene3D" id="3.40.50.12780">
    <property type="entry name" value="N-terminal domain of ligase-like"/>
    <property type="match status" value="1"/>
</dbReference>
<evidence type="ECO:0000313" key="8">
    <source>
        <dbReference type="EMBL" id="MDQ8194386.1"/>
    </source>
</evidence>
<evidence type="ECO:0000256" key="6">
    <source>
        <dbReference type="SAM" id="Phobius"/>
    </source>
</evidence>
<reference evidence="8 9" key="1">
    <citation type="submission" date="2023-04" db="EMBL/GenBank/DDBJ databases">
        <title>A novel bacteria isolated from coastal sediment.</title>
        <authorList>
            <person name="Liu X.-J."/>
            <person name="Du Z.-J."/>
        </authorList>
    </citation>
    <scope>NUCLEOTIDE SEQUENCE [LARGE SCALE GENOMIC DNA]</scope>
    <source>
        <strain evidence="8 9">SDUM461004</strain>
    </source>
</reference>
<gene>
    <name evidence="8" type="ORF">QEH59_08110</name>
</gene>
<dbReference type="SUPFAM" id="SSF103473">
    <property type="entry name" value="MFS general substrate transporter"/>
    <property type="match status" value="1"/>
</dbReference>
<evidence type="ECO:0000313" key="9">
    <source>
        <dbReference type="Proteomes" id="UP001243717"/>
    </source>
</evidence>